<dbReference type="Proteomes" id="UP001057998">
    <property type="component" value="Chromosome 2"/>
</dbReference>
<evidence type="ECO:0000313" key="2">
    <source>
        <dbReference type="Proteomes" id="UP001057998"/>
    </source>
</evidence>
<name>A0ABY5GMS2_9GAMM</name>
<proteinExistence type="predicted"/>
<reference evidence="1" key="1">
    <citation type="submission" date="2022-07" db="EMBL/GenBank/DDBJ databases">
        <title>Genome sequencing of Photobacterium atrarenae GJH2-4.</title>
        <authorList>
            <person name="Park S.-J."/>
        </authorList>
    </citation>
    <scope>NUCLEOTIDE SEQUENCE</scope>
    <source>
        <strain evidence="1">GJH2-4</strain>
    </source>
</reference>
<evidence type="ECO:0000313" key="1">
    <source>
        <dbReference type="EMBL" id="UTV29608.1"/>
    </source>
</evidence>
<gene>
    <name evidence="1" type="ORF">NNL38_21590</name>
</gene>
<protein>
    <submittedName>
        <fullName evidence="1">Phenol hydroxylase subunit</fullName>
    </submittedName>
</protein>
<organism evidence="1 2">
    <name type="scientific">Photobacterium atrarenae</name>
    <dbReference type="NCBI Taxonomy" id="865757"/>
    <lineage>
        <taxon>Bacteria</taxon>
        <taxon>Pseudomonadati</taxon>
        <taxon>Pseudomonadota</taxon>
        <taxon>Gammaproteobacteria</taxon>
        <taxon>Vibrionales</taxon>
        <taxon>Vibrionaceae</taxon>
        <taxon>Photobacterium</taxon>
    </lineage>
</organism>
<keyword evidence="2" id="KW-1185">Reference proteome</keyword>
<dbReference type="EMBL" id="CP101509">
    <property type="protein sequence ID" value="UTV29608.1"/>
    <property type="molecule type" value="Genomic_DNA"/>
</dbReference>
<dbReference type="InterPro" id="IPR010353">
    <property type="entry name" value="DmpK"/>
</dbReference>
<dbReference type="Pfam" id="PF06099">
    <property type="entry name" value="Phenol_hyd_sub"/>
    <property type="match status" value="1"/>
</dbReference>
<sequence length="103" mass="11913">MEALTARADEQHRSGFEQLTKYVRVRSPDDARFVEFDFAIGEPGLFVELIMPKAAFEQFCQVNKVTHMTDEQMAAVDAEMDKWRYGENTLMSKNHNHVSEQQS</sequence>
<accession>A0ABY5GMS2</accession>
<dbReference type="RefSeq" id="WP_255390926.1">
    <property type="nucleotide sequence ID" value="NZ_CP101509.1"/>
</dbReference>